<dbReference type="GeneID" id="16994965"/>
<keyword evidence="3" id="KW-1185">Reference proteome</keyword>
<proteinExistence type="predicted"/>
<dbReference type="HOGENOM" id="CLU_728366_0_0_1"/>
<dbReference type="EMBL" id="AP006495">
    <property type="protein sequence ID" value="BAM81109.1"/>
    <property type="molecule type" value="Genomic_DNA"/>
</dbReference>
<feature type="compositionally biased region" description="Low complexity" evidence="1">
    <location>
        <begin position="105"/>
        <end position="116"/>
    </location>
</feature>
<dbReference type="OMA" id="DRCQQHA"/>
<evidence type="ECO:0008006" key="4">
    <source>
        <dbReference type="Google" id="ProtNLM"/>
    </source>
</evidence>
<feature type="region of interest" description="Disordered" evidence="1">
    <location>
        <begin position="104"/>
        <end position="157"/>
    </location>
</feature>
<reference evidence="2 3" key="1">
    <citation type="journal article" date="2004" name="Nature">
        <title>Genome sequence of the ultrasmall unicellular red alga Cyanidioschyzon merolae 10D.</title>
        <authorList>
            <person name="Matsuzaki M."/>
            <person name="Misumi O."/>
            <person name="Shin-i T."/>
            <person name="Maruyama S."/>
            <person name="Takahara M."/>
            <person name="Miyagishima S."/>
            <person name="Mori T."/>
            <person name="Nishida K."/>
            <person name="Yagisawa F."/>
            <person name="Nishida K."/>
            <person name="Yoshida Y."/>
            <person name="Nishimura Y."/>
            <person name="Nakao S."/>
            <person name="Kobayashi T."/>
            <person name="Momoyama Y."/>
            <person name="Higashiyama T."/>
            <person name="Minoda A."/>
            <person name="Sano M."/>
            <person name="Nomoto H."/>
            <person name="Oishi K."/>
            <person name="Hayashi H."/>
            <person name="Ohta F."/>
            <person name="Nishizaka S."/>
            <person name="Haga S."/>
            <person name="Miura S."/>
            <person name="Morishita T."/>
            <person name="Kabeya Y."/>
            <person name="Terasawa K."/>
            <person name="Suzuki Y."/>
            <person name="Ishii Y."/>
            <person name="Asakawa S."/>
            <person name="Takano H."/>
            <person name="Ohta N."/>
            <person name="Kuroiwa H."/>
            <person name="Tanaka K."/>
            <person name="Shimizu N."/>
            <person name="Sugano S."/>
            <person name="Sato N."/>
            <person name="Nozaki H."/>
            <person name="Ogasawara N."/>
            <person name="Kohara Y."/>
            <person name="Kuroiwa T."/>
        </authorList>
    </citation>
    <scope>NUCLEOTIDE SEQUENCE [LARGE SCALE GENOMIC DNA]</scope>
    <source>
        <strain evidence="2 3">10D</strain>
    </source>
</reference>
<dbReference type="PANTHER" id="PTHR34547">
    <property type="entry name" value="YACP-LIKE NYN DOMAIN PROTEIN"/>
    <property type="match status" value="1"/>
</dbReference>
<reference evidence="2 3" key="2">
    <citation type="journal article" date="2007" name="BMC Biol.">
        <title>A 100%-complete sequence reveals unusually simple genomic features in the hot-spring red alga Cyanidioschyzon merolae.</title>
        <authorList>
            <person name="Nozaki H."/>
            <person name="Takano H."/>
            <person name="Misumi O."/>
            <person name="Terasawa K."/>
            <person name="Matsuzaki M."/>
            <person name="Maruyama S."/>
            <person name="Nishida K."/>
            <person name="Yagisawa F."/>
            <person name="Yoshida Y."/>
            <person name="Fujiwara T."/>
            <person name="Takio S."/>
            <person name="Tamura K."/>
            <person name="Chung S.J."/>
            <person name="Nakamura S."/>
            <person name="Kuroiwa H."/>
            <person name="Tanaka K."/>
            <person name="Sato N."/>
            <person name="Kuroiwa T."/>
        </authorList>
    </citation>
    <scope>NUCLEOTIDE SEQUENCE [LARGE SCALE GENOMIC DNA]</scope>
    <source>
        <strain evidence="2 3">10D</strain>
    </source>
</reference>
<dbReference type="Proteomes" id="UP000007014">
    <property type="component" value="Chromosome 13"/>
</dbReference>
<protein>
    <recommendedName>
        <fullName evidence="4">NYN domain-containing protein</fullName>
    </recommendedName>
</protein>
<feature type="region of interest" description="Disordered" evidence="1">
    <location>
        <begin position="248"/>
        <end position="268"/>
    </location>
</feature>
<gene>
    <name evidence="2" type="ORF">CYME_CMM281C</name>
</gene>
<dbReference type="InterPro" id="IPR010298">
    <property type="entry name" value="YacP-like"/>
</dbReference>
<evidence type="ECO:0000313" key="2">
    <source>
        <dbReference type="EMBL" id="BAM81109.1"/>
    </source>
</evidence>
<accession>M1V907</accession>
<dbReference type="Gramene" id="CMM281CT">
    <property type="protein sequence ID" value="CMM281CT"/>
    <property type="gene ID" value="CMM281C"/>
</dbReference>
<evidence type="ECO:0000256" key="1">
    <source>
        <dbReference type="SAM" id="MobiDB-lite"/>
    </source>
</evidence>
<dbReference type="OrthoDB" id="5092at2759"/>
<dbReference type="PANTHER" id="PTHR34547:SF1">
    <property type="entry name" value="YACP-LIKE NYN DOMAIN PROTEIN"/>
    <property type="match status" value="1"/>
</dbReference>
<sequence length="380" mass="42160">MIGQRHSRTFSFVYLTLPSWTMLSHSRELVGSGRCSLRCVRTRPLHVLETTWARKRKQKAGTSGQGGDNEAGEDASPNRRFSRKMSLKQQLLLLRERAAQEKRAAGAAASAAPARTSYRRRLVRTPPEEDNQEETETAESLEAQKPEVAASEGLPKVNATKERARQKWFIVDGYNVIGAAPELNAYVRDGDLETARRLLIEDVTNLSAIRGWHFSIVFDATTNPQDGYPRTKDTTEKITTALIHPDVNAKAASGTQHQSRARKSAKGEEASTESVEIIYPACKSADSYIISRVRGAARDHNMEVWAATGDSIVQSLVRASGAFVISSELFLREVENAKTEMRVIHRLATNEPGLALIDCLDQESRDRLLSLKESNVENTS</sequence>
<name>M1V907_CYAM1</name>
<evidence type="ECO:0000313" key="3">
    <source>
        <dbReference type="Proteomes" id="UP000007014"/>
    </source>
</evidence>
<dbReference type="STRING" id="280699.M1V907"/>
<dbReference type="AlphaFoldDB" id="M1V907"/>
<dbReference type="eggNOG" id="ENOG502QTU8">
    <property type="taxonomic scope" value="Eukaryota"/>
</dbReference>
<organism evidence="2 3">
    <name type="scientific">Cyanidioschyzon merolae (strain NIES-3377 / 10D)</name>
    <name type="common">Unicellular red alga</name>
    <dbReference type="NCBI Taxonomy" id="280699"/>
    <lineage>
        <taxon>Eukaryota</taxon>
        <taxon>Rhodophyta</taxon>
        <taxon>Bangiophyceae</taxon>
        <taxon>Cyanidiales</taxon>
        <taxon>Cyanidiaceae</taxon>
        <taxon>Cyanidioschyzon</taxon>
    </lineage>
</organism>
<dbReference type="KEGG" id="cme:CYME_CMM281C"/>
<feature type="compositionally biased region" description="Acidic residues" evidence="1">
    <location>
        <begin position="128"/>
        <end position="139"/>
    </location>
</feature>
<feature type="region of interest" description="Disordered" evidence="1">
    <location>
        <begin position="51"/>
        <end position="83"/>
    </location>
</feature>
<dbReference type="RefSeq" id="XP_005537145.1">
    <property type="nucleotide sequence ID" value="XM_005537088.1"/>
</dbReference>
<dbReference type="Pfam" id="PF05991">
    <property type="entry name" value="NYN_YacP"/>
    <property type="match status" value="2"/>
</dbReference>